<dbReference type="Proteomes" id="UP000094256">
    <property type="component" value="Chromosome"/>
</dbReference>
<dbReference type="InterPro" id="IPR036390">
    <property type="entry name" value="WH_DNA-bd_sf"/>
</dbReference>
<reference evidence="6 7" key="1">
    <citation type="submission" date="2016-01" db="EMBL/GenBank/DDBJ databases">
        <title>Complete genome and mega plasmid sequence of Sphingomonas panacis DCY99 elicits systemic resistance in rice to Xanthomonas oryzae.</title>
        <authorList>
            <person name="Kim Y.J."/>
            <person name="Yang D.C."/>
            <person name="Sing P."/>
        </authorList>
    </citation>
    <scope>NUCLEOTIDE SEQUENCE [LARGE SCALE GENOMIC DNA]</scope>
    <source>
        <strain evidence="6 7">DCY99</strain>
    </source>
</reference>
<dbReference type="RefSeq" id="WP_069203194.1">
    <property type="nucleotide sequence ID" value="NZ_CP014168.1"/>
</dbReference>
<dbReference type="PANTHER" id="PTHR30537">
    <property type="entry name" value="HTH-TYPE TRANSCRIPTIONAL REGULATOR"/>
    <property type="match status" value="1"/>
</dbReference>
<dbReference type="SUPFAM" id="SSF46785">
    <property type="entry name" value="Winged helix' DNA-binding domain"/>
    <property type="match status" value="1"/>
</dbReference>
<dbReference type="PROSITE" id="PS50931">
    <property type="entry name" value="HTH_LYSR"/>
    <property type="match status" value="1"/>
</dbReference>
<evidence type="ECO:0000256" key="4">
    <source>
        <dbReference type="ARBA" id="ARBA00023163"/>
    </source>
</evidence>
<dbReference type="InterPro" id="IPR058163">
    <property type="entry name" value="LysR-type_TF_proteobact-type"/>
</dbReference>
<keyword evidence="4" id="KW-0804">Transcription</keyword>
<dbReference type="Gene3D" id="3.40.190.290">
    <property type="match status" value="1"/>
</dbReference>
<dbReference type="GO" id="GO:0003700">
    <property type="term" value="F:DNA-binding transcription factor activity"/>
    <property type="evidence" value="ECO:0007669"/>
    <property type="project" value="InterPro"/>
</dbReference>
<keyword evidence="3" id="KW-0238">DNA-binding</keyword>
<dbReference type="AlphaFoldDB" id="A0A1B3Z5A7"/>
<sequence>MFDPDYDLFLDIVEAGSISAAARRRGMSTAALSKRLARLEDRLSARLVNRTTRRLALAPAGQYLRDALLPMRATLQAAEDRISGRHALVSGPLTITAPTSFGRMHVVSCLPAFLAEHPDVRISLDLSDEFADLLDGSCDLAIRIGARIGTGLVGHRLGTSRRVLCAAPTYLAAFGEPQTLQDLRHHRLLATTAQLPWQLDGPEGTITHHGQSFVQTNSSEVVRELALGGCGIALRSLWDVGEDLRQGALLRALPQYQGSQEVGIYAVHAPTPAIPARVTAFISSLAQHLQTSGALN</sequence>
<dbReference type="PANTHER" id="PTHR30537:SF5">
    <property type="entry name" value="HTH-TYPE TRANSCRIPTIONAL ACTIVATOR TTDR-RELATED"/>
    <property type="match status" value="1"/>
</dbReference>
<dbReference type="GO" id="GO:0003677">
    <property type="term" value="F:DNA binding"/>
    <property type="evidence" value="ECO:0007669"/>
    <property type="project" value="UniProtKB-KW"/>
</dbReference>
<name>A0A1B3Z5A7_9SPHN</name>
<protein>
    <submittedName>
        <fullName evidence="6">LysR family transcriptional regulator</fullName>
    </submittedName>
</protein>
<proteinExistence type="inferred from homology"/>
<dbReference type="InterPro" id="IPR000847">
    <property type="entry name" value="LysR_HTH_N"/>
</dbReference>
<feature type="domain" description="HTH lysR-type" evidence="5">
    <location>
        <begin position="9"/>
        <end position="58"/>
    </location>
</feature>
<accession>A0A1B3Z5A7</accession>
<dbReference type="KEGG" id="span:AWL63_00015"/>
<keyword evidence="2" id="KW-0805">Transcription regulation</keyword>
<evidence type="ECO:0000256" key="3">
    <source>
        <dbReference type="ARBA" id="ARBA00023125"/>
    </source>
</evidence>
<dbReference type="Pfam" id="PF03466">
    <property type="entry name" value="LysR_substrate"/>
    <property type="match status" value="1"/>
</dbReference>
<evidence type="ECO:0000259" key="5">
    <source>
        <dbReference type="PROSITE" id="PS50931"/>
    </source>
</evidence>
<dbReference type="OrthoDB" id="9786526at2"/>
<dbReference type="InterPro" id="IPR005119">
    <property type="entry name" value="LysR_subst-bd"/>
</dbReference>
<comment type="similarity">
    <text evidence="1">Belongs to the LysR transcriptional regulatory family.</text>
</comment>
<evidence type="ECO:0000256" key="1">
    <source>
        <dbReference type="ARBA" id="ARBA00009437"/>
    </source>
</evidence>
<keyword evidence="7" id="KW-1185">Reference proteome</keyword>
<evidence type="ECO:0000313" key="7">
    <source>
        <dbReference type="Proteomes" id="UP000094256"/>
    </source>
</evidence>
<evidence type="ECO:0000256" key="2">
    <source>
        <dbReference type="ARBA" id="ARBA00023015"/>
    </source>
</evidence>
<dbReference type="Pfam" id="PF00126">
    <property type="entry name" value="HTH_1"/>
    <property type="match status" value="1"/>
</dbReference>
<dbReference type="CDD" id="cd08422">
    <property type="entry name" value="PBP2_CrgA_like"/>
    <property type="match status" value="1"/>
</dbReference>
<dbReference type="EMBL" id="CP014168">
    <property type="protein sequence ID" value="AOH82608.1"/>
    <property type="molecule type" value="Genomic_DNA"/>
</dbReference>
<dbReference type="SUPFAM" id="SSF53850">
    <property type="entry name" value="Periplasmic binding protein-like II"/>
    <property type="match status" value="1"/>
</dbReference>
<gene>
    <name evidence="6" type="ORF">AWL63_00015</name>
</gene>
<evidence type="ECO:0000313" key="6">
    <source>
        <dbReference type="EMBL" id="AOH82608.1"/>
    </source>
</evidence>
<dbReference type="Gene3D" id="1.10.10.10">
    <property type="entry name" value="Winged helix-like DNA-binding domain superfamily/Winged helix DNA-binding domain"/>
    <property type="match status" value="1"/>
</dbReference>
<dbReference type="InterPro" id="IPR036388">
    <property type="entry name" value="WH-like_DNA-bd_sf"/>
</dbReference>
<dbReference type="STRING" id="1560345.AWL63_00015"/>
<organism evidence="6 7">
    <name type="scientific">Sphingomonas panacis</name>
    <dbReference type="NCBI Taxonomy" id="1560345"/>
    <lineage>
        <taxon>Bacteria</taxon>
        <taxon>Pseudomonadati</taxon>
        <taxon>Pseudomonadota</taxon>
        <taxon>Alphaproteobacteria</taxon>
        <taxon>Sphingomonadales</taxon>
        <taxon>Sphingomonadaceae</taxon>
        <taxon>Sphingomonas</taxon>
    </lineage>
</organism>